<evidence type="ECO:0000256" key="1">
    <source>
        <dbReference type="ARBA" id="ARBA00022679"/>
    </source>
</evidence>
<keyword evidence="2 4" id="KW-0012">Acyltransferase</keyword>
<reference evidence="4 5" key="1">
    <citation type="submission" date="2018-06" db="EMBL/GenBank/DDBJ databases">
        <authorList>
            <consortium name="Pathogen Informatics"/>
            <person name="Doyle S."/>
        </authorList>
    </citation>
    <scope>NUCLEOTIDE SEQUENCE [LARGE SCALE GENOMIC DNA]</scope>
    <source>
        <strain evidence="4 5">NCTC11327</strain>
    </source>
</reference>
<dbReference type="EMBL" id="UHIP01000002">
    <property type="protein sequence ID" value="SUQ26219.1"/>
    <property type="molecule type" value="Genomic_DNA"/>
</dbReference>
<dbReference type="Gene3D" id="3.40.630.30">
    <property type="match status" value="1"/>
</dbReference>
<dbReference type="InterPro" id="IPR016181">
    <property type="entry name" value="Acyl_CoA_acyltransferase"/>
</dbReference>
<proteinExistence type="predicted"/>
<dbReference type="AlphaFoldDB" id="A0AAX2LTP6"/>
<sequence>MTEKLTGLRPFRVEDMDDLLNVWLSASIEAHDFVAASYWQSQVENMRHLYLPASEVYVYLLSGELVGFYALYENTLAAIFVSPDCQGQGIGTLLLDHAKLQRAQLSLTVYKENQASCQFYLKQGFHVVREQTDEHTGHAELVMST</sequence>
<gene>
    <name evidence="4" type="primary">yjaB</name>
    <name evidence="4" type="ORF">NCTC11327_03079</name>
</gene>
<protein>
    <submittedName>
        <fullName evidence="4">Histone acetyltransferase HPA2-related acetyltransferase</fullName>
        <ecNumber evidence="4">2.3.1.-</ecNumber>
    </submittedName>
</protein>
<dbReference type="RefSeq" id="WP_115241598.1">
    <property type="nucleotide sequence ID" value="NZ_CABLBX010000010.1"/>
</dbReference>
<accession>A0AAX2LTP6</accession>
<dbReference type="PANTHER" id="PTHR43800">
    <property type="entry name" value="PEPTIDYL-LYSINE N-ACETYLTRANSFERASE YJAB"/>
    <property type="match status" value="1"/>
</dbReference>
<evidence type="ECO:0000259" key="3">
    <source>
        <dbReference type="PROSITE" id="PS51186"/>
    </source>
</evidence>
<dbReference type="PROSITE" id="PS51186">
    <property type="entry name" value="GNAT"/>
    <property type="match status" value="1"/>
</dbReference>
<organism evidence="4 5">
    <name type="scientific">Vibrio fluvialis</name>
    <dbReference type="NCBI Taxonomy" id="676"/>
    <lineage>
        <taxon>Bacteria</taxon>
        <taxon>Pseudomonadati</taxon>
        <taxon>Pseudomonadota</taxon>
        <taxon>Gammaproteobacteria</taxon>
        <taxon>Vibrionales</taxon>
        <taxon>Vibrionaceae</taxon>
        <taxon>Vibrio</taxon>
    </lineage>
</organism>
<dbReference type="SUPFAM" id="SSF55729">
    <property type="entry name" value="Acyl-CoA N-acyltransferases (Nat)"/>
    <property type="match status" value="1"/>
</dbReference>
<dbReference type="GO" id="GO:0016747">
    <property type="term" value="F:acyltransferase activity, transferring groups other than amino-acyl groups"/>
    <property type="evidence" value="ECO:0007669"/>
    <property type="project" value="InterPro"/>
</dbReference>
<dbReference type="CDD" id="cd04301">
    <property type="entry name" value="NAT_SF"/>
    <property type="match status" value="1"/>
</dbReference>
<comment type="caution">
    <text evidence="4">The sequence shown here is derived from an EMBL/GenBank/DDBJ whole genome shotgun (WGS) entry which is preliminary data.</text>
</comment>
<dbReference type="EC" id="2.3.1.-" evidence="4"/>
<evidence type="ECO:0000313" key="5">
    <source>
        <dbReference type="Proteomes" id="UP000254626"/>
    </source>
</evidence>
<dbReference type="Proteomes" id="UP000254626">
    <property type="component" value="Unassembled WGS sequence"/>
</dbReference>
<name>A0AAX2LTP6_VIBFL</name>
<dbReference type="GeneID" id="29384382"/>
<keyword evidence="1 4" id="KW-0808">Transferase</keyword>
<dbReference type="Pfam" id="PF13508">
    <property type="entry name" value="Acetyltransf_7"/>
    <property type="match status" value="1"/>
</dbReference>
<evidence type="ECO:0000313" key="4">
    <source>
        <dbReference type="EMBL" id="SUQ26219.1"/>
    </source>
</evidence>
<feature type="domain" description="N-acetyltransferase" evidence="3">
    <location>
        <begin position="6"/>
        <end position="145"/>
    </location>
</feature>
<dbReference type="NCBIfam" id="NF007853">
    <property type="entry name" value="PRK10562.1"/>
    <property type="match status" value="1"/>
</dbReference>
<evidence type="ECO:0000256" key="2">
    <source>
        <dbReference type="ARBA" id="ARBA00023315"/>
    </source>
</evidence>
<dbReference type="InterPro" id="IPR000182">
    <property type="entry name" value="GNAT_dom"/>
</dbReference>
<dbReference type="PANTHER" id="PTHR43800:SF1">
    <property type="entry name" value="PEPTIDYL-LYSINE N-ACETYLTRANSFERASE YJAB"/>
    <property type="match status" value="1"/>
</dbReference>